<evidence type="ECO:0000313" key="2">
    <source>
        <dbReference type="Proteomes" id="UP000616769"/>
    </source>
</evidence>
<protein>
    <submittedName>
        <fullName evidence="1">Uncharacterized protein</fullName>
    </submittedName>
</protein>
<comment type="caution">
    <text evidence="1">The sequence shown here is derived from an EMBL/GenBank/DDBJ whole genome shotgun (WGS) entry which is preliminary data.</text>
</comment>
<gene>
    <name evidence="1" type="ORF">QR98_0065110</name>
</gene>
<dbReference type="Proteomes" id="UP000616769">
    <property type="component" value="Unassembled WGS sequence"/>
</dbReference>
<organism evidence="1 2">
    <name type="scientific">Sarcoptes scabiei</name>
    <name type="common">Itch mite</name>
    <name type="synonym">Acarus scabiei</name>
    <dbReference type="NCBI Taxonomy" id="52283"/>
    <lineage>
        <taxon>Eukaryota</taxon>
        <taxon>Metazoa</taxon>
        <taxon>Ecdysozoa</taxon>
        <taxon>Arthropoda</taxon>
        <taxon>Chelicerata</taxon>
        <taxon>Arachnida</taxon>
        <taxon>Acari</taxon>
        <taxon>Acariformes</taxon>
        <taxon>Sarcoptiformes</taxon>
        <taxon>Astigmata</taxon>
        <taxon>Psoroptidia</taxon>
        <taxon>Sarcoptoidea</taxon>
        <taxon>Sarcoptidae</taxon>
        <taxon>Sarcoptinae</taxon>
        <taxon>Sarcoptes</taxon>
    </lineage>
</organism>
<dbReference type="EMBL" id="JXLN01012104">
    <property type="protein sequence ID" value="KPM07998.1"/>
    <property type="molecule type" value="Genomic_DNA"/>
</dbReference>
<dbReference type="VEuPathDB" id="VectorBase:SSCA004189"/>
<dbReference type="OrthoDB" id="415460at2759"/>
<sequence length="109" mass="11881">MPGSHVAGQYMIPMFLQAPPPDRAFGTSSSTSANNAGLLTGSSPNVVGSQLHPQSYGNIQIQQLQLSGQTKNTKPTNHELQINLELDFLTNGPTRDVEKKIKNYIETWS</sequence>
<proteinExistence type="predicted"/>
<name>A0A132AAL4_SARSC</name>
<dbReference type="AlphaFoldDB" id="A0A132AAL4"/>
<accession>A0A132AAL4</accession>
<reference evidence="1 2" key="1">
    <citation type="journal article" date="2015" name="Parasit. Vectors">
        <title>Draft genome of the scabies mite.</title>
        <authorList>
            <person name="Rider S.D.Jr."/>
            <person name="Morgan M.S."/>
            <person name="Arlian L.G."/>
        </authorList>
    </citation>
    <scope>NUCLEOTIDE SEQUENCE [LARGE SCALE GENOMIC DNA]</scope>
    <source>
        <strain evidence="1">Arlian Lab</strain>
    </source>
</reference>
<evidence type="ECO:0000313" key="1">
    <source>
        <dbReference type="EMBL" id="KPM07998.1"/>
    </source>
</evidence>